<dbReference type="Gene3D" id="2.70.210.12">
    <property type="entry name" value="GTP1/OBG domain"/>
    <property type="match status" value="1"/>
</dbReference>
<dbReference type="CDD" id="cd01898">
    <property type="entry name" value="Obg"/>
    <property type="match status" value="1"/>
</dbReference>
<dbReference type="PROSITE" id="PS51883">
    <property type="entry name" value="OBG"/>
    <property type="match status" value="1"/>
</dbReference>
<dbReference type="InterPro" id="IPR014100">
    <property type="entry name" value="GTP-bd_Obg/CgtA"/>
</dbReference>
<dbReference type="PANTHER" id="PTHR11702:SF31">
    <property type="entry name" value="MITOCHONDRIAL RIBOSOME-ASSOCIATED GTPASE 2"/>
    <property type="match status" value="1"/>
</dbReference>
<comment type="caution">
    <text evidence="7">The sequence shown here is derived from an EMBL/GenBank/DDBJ whole genome shotgun (WGS) entry which is preliminary data.</text>
</comment>
<evidence type="ECO:0000259" key="5">
    <source>
        <dbReference type="PROSITE" id="PS51710"/>
    </source>
</evidence>
<organism evidence="7 8">
    <name type="scientific">Planoprotostelium fungivorum</name>
    <dbReference type="NCBI Taxonomy" id="1890364"/>
    <lineage>
        <taxon>Eukaryota</taxon>
        <taxon>Amoebozoa</taxon>
        <taxon>Evosea</taxon>
        <taxon>Variosea</taxon>
        <taxon>Cavosteliida</taxon>
        <taxon>Cavosteliaceae</taxon>
        <taxon>Planoprotostelium</taxon>
    </lineage>
</organism>
<dbReference type="Pfam" id="PF01018">
    <property type="entry name" value="GTP1_OBG"/>
    <property type="match status" value="1"/>
</dbReference>
<feature type="compositionally biased region" description="Basic and acidic residues" evidence="4">
    <location>
        <begin position="335"/>
        <end position="369"/>
    </location>
</feature>
<comment type="similarity">
    <text evidence="1">Belongs to the TRAFAC class OBG-HflX-like GTPase superfamily. OBG GTPase family.</text>
</comment>
<evidence type="ECO:0000256" key="3">
    <source>
        <dbReference type="ARBA" id="ARBA00023134"/>
    </source>
</evidence>
<evidence type="ECO:0000313" key="7">
    <source>
        <dbReference type="EMBL" id="PRP87349.1"/>
    </source>
</evidence>
<feature type="region of interest" description="Disordered" evidence="4">
    <location>
        <begin position="157"/>
        <end position="178"/>
    </location>
</feature>
<dbReference type="InterPro" id="IPR031167">
    <property type="entry name" value="G_OBG"/>
</dbReference>
<dbReference type="PROSITE" id="PS51710">
    <property type="entry name" value="G_OBG"/>
    <property type="match status" value="1"/>
</dbReference>
<dbReference type="NCBIfam" id="NF008956">
    <property type="entry name" value="PRK12299.1"/>
    <property type="match status" value="1"/>
</dbReference>
<dbReference type="Gene3D" id="3.40.50.300">
    <property type="entry name" value="P-loop containing nucleotide triphosphate hydrolases"/>
    <property type="match status" value="1"/>
</dbReference>
<dbReference type="Proteomes" id="UP000241769">
    <property type="component" value="Unassembled WGS sequence"/>
</dbReference>
<dbReference type="HAMAP" id="MF_01454">
    <property type="entry name" value="GTPase_Obg"/>
    <property type="match status" value="1"/>
</dbReference>
<evidence type="ECO:0000256" key="4">
    <source>
        <dbReference type="SAM" id="MobiDB-lite"/>
    </source>
</evidence>
<keyword evidence="3" id="KW-0342">GTP-binding</keyword>
<feature type="domain" description="Obg" evidence="6">
    <location>
        <begin position="30"/>
        <end position="190"/>
    </location>
</feature>
<evidence type="ECO:0000313" key="8">
    <source>
        <dbReference type="Proteomes" id="UP000241769"/>
    </source>
</evidence>
<dbReference type="GO" id="GO:0003924">
    <property type="term" value="F:GTPase activity"/>
    <property type="evidence" value="ECO:0007669"/>
    <property type="project" value="InterPro"/>
</dbReference>
<dbReference type="FunFam" id="2.70.210.12:FF:000001">
    <property type="entry name" value="GTPase Obg"/>
    <property type="match status" value="1"/>
</dbReference>
<dbReference type="InParanoid" id="A0A2P6NTQ4"/>
<dbReference type="SUPFAM" id="SSF52540">
    <property type="entry name" value="P-loop containing nucleoside triphosphate hydrolases"/>
    <property type="match status" value="1"/>
</dbReference>
<dbReference type="NCBIfam" id="TIGR02729">
    <property type="entry name" value="Obg_CgtA"/>
    <property type="match status" value="1"/>
</dbReference>
<dbReference type="InterPro" id="IPR036726">
    <property type="entry name" value="GTP1_OBG_dom_sf"/>
</dbReference>
<dbReference type="GO" id="GO:0005739">
    <property type="term" value="C:mitochondrion"/>
    <property type="evidence" value="ECO:0007669"/>
    <property type="project" value="TreeGrafter"/>
</dbReference>
<dbReference type="InterPro" id="IPR027417">
    <property type="entry name" value="P-loop_NTPase"/>
</dbReference>
<feature type="domain" description="OBG-type G" evidence="5">
    <location>
        <begin position="191"/>
        <end position="369"/>
    </location>
</feature>
<dbReference type="OrthoDB" id="347018at2759"/>
<dbReference type="SUPFAM" id="SSF82051">
    <property type="entry name" value="Obg GTP-binding protein N-terminal domain"/>
    <property type="match status" value="1"/>
</dbReference>
<evidence type="ECO:0000259" key="6">
    <source>
        <dbReference type="PROSITE" id="PS51883"/>
    </source>
</evidence>
<accession>A0A2P6NTQ4</accession>
<dbReference type="AlphaFoldDB" id="A0A2P6NTQ4"/>
<sequence length="369" mass="40694">MTYSELEAYAQKTGPKAPKYLGELAQEQRIRYVDRLKIQVQAGTGGSGSRAFDREKHKAEGPPTGGDGGRGGDVIIMATDNAQLNRIGPSHQALPGESGGMRGKSGKKGDDKLIRVPPGTLVYHYIKPARKIGKILADLDEEGSSIVVAKGGGGGRGNRHFATGANRSPRNSEEGGQGERRWLYLELKTIADIGLVGFPNAGKSSLLAVVSNAKPRIASFPFTTINPYVGVVELKDFTRTTVADLPGLLEGASENVGLGHEFLRHIERTKALCYVLDMSPLENQPDPWTTFQILREELRVYNASLMQRPFILVANKMDLPKSQENLEKLKKRKSTFRERSFPSWQKREKVLKDSKNRSDASSKERERRP</sequence>
<proteinExistence type="inferred from homology"/>
<evidence type="ECO:0000256" key="1">
    <source>
        <dbReference type="ARBA" id="ARBA00007699"/>
    </source>
</evidence>
<dbReference type="GO" id="GO:0042254">
    <property type="term" value="P:ribosome biogenesis"/>
    <property type="evidence" value="ECO:0007669"/>
    <property type="project" value="UniProtKB-UniRule"/>
</dbReference>
<dbReference type="InterPro" id="IPR006073">
    <property type="entry name" value="GTP-bd"/>
</dbReference>
<dbReference type="GO" id="GO:0000287">
    <property type="term" value="F:magnesium ion binding"/>
    <property type="evidence" value="ECO:0007669"/>
    <property type="project" value="InterPro"/>
</dbReference>
<dbReference type="Pfam" id="PF01926">
    <property type="entry name" value="MMR_HSR1"/>
    <property type="match status" value="1"/>
</dbReference>
<dbReference type="PIRSF" id="PIRSF002401">
    <property type="entry name" value="GTP_bd_Obg/CgtA"/>
    <property type="match status" value="1"/>
</dbReference>
<feature type="region of interest" description="Disordered" evidence="4">
    <location>
        <begin position="87"/>
        <end position="113"/>
    </location>
</feature>
<dbReference type="PRINTS" id="PR00326">
    <property type="entry name" value="GTP1OBG"/>
</dbReference>
<gene>
    <name evidence="7" type="ORF">PROFUN_01611</name>
</gene>
<dbReference type="InterPro" id="IPR045086">
    <property type="entry name" value="OBG_GTPase"/>
</dbReference>
<dbReference type="InterPro" id="IPR006169">
    <property type="entry name" value="GTP1_OBG_dom"/>
</dbReference>
<feature type="region of interest" description="Disordered" evidence="4">
    <location>
        <begin position="43"/>
        <end position="71"/>
    </location>
</feature>
<feature type="compositionally biased region" description="Basic and acidic residues" evidence="4">
    <location>
        <begin position="51"/>
        <end position="60"/>
    </location>
</feature>
<dbReference type="STRING" id="1890364.A0A2P6NTQ4"/>
<evidence type="ECO:0000256" key="2">
    <source>
        <dbReference type="ARBA" id="ARBA00022741"/>
    </source>
</evidence>
<dbReference type="EMBL" id="MDYQ01000021">
    <property type="protein sequence ID" value="PRP87349.1"/>
    <property type="molecule type" value="Genomic_DNA"/>
</dbReference>
<keyword evidence="2" id="KW-0547">Nucleotide-binding</keyword>
<name>A0A2P6NTQ4_9EUKA</name>
<reference evidence="7 8" key="1">
    <citation type="journal article" date="2018" name="Genome Biol. Evol.">
        <title>Multiple Roots of Fruiting Body Formation in Amoebozoa.</title>
        <authorList>
            <person name="Hillmann F."/>
            <person name="Forbes G."/>
            <person name="Novohradska S."/>
            <person name="Ferling I."/>
            <person name="Riege K."/>
            <person name="Groth M."/>
            <person name="Westermann M."/>
            <person name="Marz M."/>
            <person name="Spaller T."/>
            <person name="Winckler T."/>
            <person name="Schaap P."/>
            <person name="Glockner G."/>
        </authorList>
    </citation>
    <scope>NUCLEOTIDE SEQUENCE [LARGE SCALE GENOMIC DNA]</scope>
    <source>
        <strain evidence="7 8">Jena</strain>
    </source>
</reference>
<dbReference type="PANTHER" id="PTHR11702">
    <property type="entry name" value="DEVELOPMENTALLY REGULATED GTP-BINDING PROTEIN-RELATED"/>
    <property type="match status" value="1"/>
</dbReference>
<dbReference type="GO" id="GO:0005525">
    <property type="term" value="F:GTP binding"/>
    <property type="evidence" value="ECO:0007669"/>
    <property type="project" value="UniProtKB-KW"/>
</dbReference>
<keyword evidence="8" id="KW-1185">Reference proteome</keyword>
<protein>
    <submittedName>
        <fullName evidence="7">GTPase</fullName>
    </submittedName>
</protein>
<dbReference type="FunCoup" id="A0A2P6NTQ4">
    <property type="interactions" value="230"/>
</dbReference>
<feature type="region of interest" description="Disordered" evidence="4">
    <location>
        <begin position="328"/>
        <end position="369"/>
    </location>
</feature>